<dbReference type="AlphaFoldDB" id="A0A0W0FTB9"/>
<proteinExistence type="predicted"/>
<feature type="transmembrane region" description="Helical" evidence="2">
    <location>
        <begin position="157"/>
        <end position="177"/>
    </location>
</feature>
<name>A0A0W0FTB9_MONRR</name>
<organism evidence="4 5">
    <name type="scientific">Moniliophthora roreri</name>
    <name type="common">Frosty pod rot fungus</name>
    <name type="synonym">Monilia roreri</name>
    <dbReference type="NCBI Taxonomy" id="221103"/>
    <lineage>
        <taxon>Eukaryota</taxon>
        <taxon>Fungi</taxon>
        <taxon>Dikarya</taxon>
        <taxon>Basidiomycota</taxon>
        <taxon>Agaricomycotina</taxon>
        <taxon>Agaricomycetes</taxon>
        <taxon>Agaricomycetidae</taxon>
        <taxon>Agaricales</taxon>
        <taxon>Marasmiineae</taxon>
        <taxon>Marasmiaceae</taxon>
        <taxon>Moniliophthora</taxon>
    </lineage>
</organism>
<feature type="transmembrane region" description="Helical" evidence="2">
    <location>
        <begin position="33"/>
        <end position="55"/>
    </location>
</feature>
<evidence type="ECO:0000313" key="4">
    <source>
        <dbReference type="EMBL" id="KTB39617.1"/>
    </source>
</evidence>
<comment type="caution">
    <text evidence="4">The sequence shown here is derived from an EMBL/GenBank/DDBJ whole genome shotgun (WGS) entry which is preliminary data.</text>
</comment>
<dbReference type="eggNOG" id="ENOG502R0VZ">
    <property type="taxonomic scope" value="Eukaryota"/>
</dbReference>
<keyword evidence="2" id="KW-0472">Membrane</keyword>
<dbReference type="Proteomes" id="UP000054988">
    <property type="component" value="Unassembled WGS sequence"/>
</dbReference>
<feature type="compositionally biased region" description="Basic residues" evidence="1">
    <location>
        <begin position="880"/>
        <end position="894"/>
    </location>
</feature>
<feature type="domain" description="DUF6534" evidence="3">
    <location>
        <begin position="121"/>
        <end position="205"/>
    </location>
</feature>
<feature type="transmembrane region" description="Helical" evidence="2">
    <location>
        <begin position="67"/>
        <end position="94"/>
    </location>
</feature>
<dbReference type="PANTHER" id="PTHR40465">
    <property type="entry name" value="CHROMOSOME 1, WHOLE GENOME SHOTGUN SEQUENCE"/>
    <property type="match status" value="1"/>
</dbReference>
<evidence type="ECO:0000259" key="3">
    <source>
        <dbReference type="Pfam" id="PF20152"/>
    </source>
</evidence>
<evidence type="ECO:0000313" key="5">
    <source>
        <dbReference type="Proteomes" id="UP000054988"/>
    </source>
</evidence>
<protein>
    <recommendedName>
        <fullName evidence="3">DUF6534 domain-containing protein</fullName>
    </recommendedName>
</protein>
<reference evidence="4 5" key="1">
    <citation type="submission" date="2015-12" db="EMBL/GenBank/DDBJ databases">
        <title>Draft genome sequence of Moniliophthora roreri, the causal agent of frosty pod rot of cacao.</title>
        <authorList>
            <person name="Aime M.C."/>
            <person name="Diaz-Valderrama J.R."/>
            <person name="Kijpornyongpan T."/>
            <person name="Phillips-Mora W."/>
        </authorList>
    </citation>
    <scope>NUCLEOTIDE SEQUENCE [LARGE SCALE GENOMIC DNA]</scope>
    <source>
        <strain evidence="4 5">MCA 2952</strain>
    </source>
</reference>
<evidence type="ECO:0000256" key="1">
    <source>
        <dbReference type="SAM" id="MobiDB-lite"/>
    </source>
</evidence>
<feature type="region of interest" description="Disordered" evidence="1">
    <location>
        <begin position="481"/>
        <end position="506"/>
    </location>
</feature>
<dbReference type="EMBL" id="LATX01001657">
    <property type="protein sequence ID" value="KTB39617.1"/>
    <property type="molecule type" value="Genomic_DNA"/>
</dbReference>
<feature type="region of interest" description="Disordered" evidence="1">
    <location>
        <begin position="868"/>
        <end position="894"/>
    </location>
</feature>
<dbReference type="InterPro" id="IPR045339">
    <property type="entry name" value="DUF6534"/>
</dbReference>
<feature type="compositionally biased region" description="Low complexity" evidence="1">
    <location>
        <begin position="486"/>
        <end position="501"/>
    </location>
</feature>
<dbReference type="PANTHER" id="PTHR40465:SF1">
    <property type="entry name" value="DUF6534 DOMAIN-CONTAINING PROTEIN"/>
    <property type="match status" value="1"/>
</dbReference>
<keyword evidence="2" id="KW-0812">Transmembrane</keyword>
<feature type="transmembrane region" description="Helical" evidence="2">
    <location>
        <begin position="114"/>
        <end position="136"/>
    </location>
</feature>
<sequence>MANISLVQAADSLSQSELSSLSLGIDLSAEFDALYYGFLIPTILFGVTVVQIWTYASSNKDPWYLRLLIAILFGTDLQVFCSLAALVPTIVGAVDQTKNNSVAHFASPAVMIEYGLASGLSTLADILASVTLSWSLKGSATGFKETDTLLQRLFQYFVARGLLVAVIHLCFTVTFLIDPLKLTWVPFHLCLSKLYVISIISLLNRNNRCIPEEHGPRMLESSSSMSQGYIGRGWRNQGSTRDLESPAVPTAFAVQMQVLYGGVPRLLARKGQPRIRPDWDIPDNSEYGCPQAPKGPHVSSFLKVFDVLPQLTILKSPSHPFSAFDTQRERCRRRKDFAVPQATGVRLCCAMATSKWVNNRKRTTTTAKETWRCFDSGIRPMPLSSKSINATQGNGVALHISSASFARLNSASCVLKRVHYSSTRSSDDLTLHLDMSDVLTYPIDHMIDDPASQLVDCARLASPAPAEPDTDSTPGELILARTSAGSPTPTEVTEPETNVSTRPSTPLSCASTQIDYDCADRDTIEAKHAAMGIKSRDYASVPLTRPPNNAAPRFYISFRAKDAIAQVESMLQRGAKRKAPIPSTTLARLIEIDWYELPELQLRLLPIDWSELAKYNAQCVEERGAYIEKTGDKGEWGYQGKGRKGKPYIVIWGGAAQTVIEDGEEEKLVDPKGKGKAKADPLAVFADAEDHLLGFGRPPSKAYREYLGETARSVWRWLDQYEAKYETMVQLVREKRADDDEEEVVAEPEKPKPKLGRAPLGRQATLLDVREASAGAKPASDDNEMVVDTQVAVPVQVPKSPSLIKIASALFKASLPSFKASSFKTSSSGASGGAVETSGSAFINLALESTPTAGPRTIKSRLLRKRKVLDDEVEQPKEHGRPRRTIKKPKRYIQ</sequence>
<feature type="compositionally biased region" description="Basic and acidic residues" evidence="1">
    <location>
        <begin position="868"/>
        <end position="879"/>
    </location>
</feature>
<gene>
    <name evidence="4" type="ORF">WG66_7800</name>
</gene>
<dbReference type="Pfam" id="PF20152">
    <property type="entry name" value="DUF6534"/>
    <property type="match status" value="1"/>
</dbReference>
<evidence type="ECO:0000256" key="2">
    <source>
        <dbReference type="SAM" id="Phobius"/>
    </source>
</evidence>
<accession>A0A0W0FTB9</accession>
<feature type="region of interest" description="Disordered" evidence="1">
    <location>
        <begin position="736"/>
        <end position="762"/>
    </location>
</feature>
<keyword evidence="2" id="KW-1133">Transmembrane helix</keyword>